<keyword evidence="7 13" id="KW-0808">Transferase</keyword>
<comment type="similarity">
    <text evidence="2">Belongs to the methyltransferase superfamily. L-isoaspartyl/D-aspartyl protein methyltransferase family.</text>
</comment>
<dbReference type="GO" id="GO:0004719">
    <property type="term" value="F:protein-L-isoaspartate (D-aspartate) O-methyltransferase activity"/>
    <property type="evidence" value="ECO:0007669"/>
    <property type="project" value="UniProtKB-EC"/>
</dbReference>
<feature type="region of interest" description="Disordered" evidence="12">
    <location>
        <begin position="1"/>
        <end position="44"/>
    </location>
</feature>
<evidence type="ECO:0000256" key="7">
    <source>
        <dbReference type="ARBA" id="ARBA00022679"/>
    </source>
</evidence>
<sequence>MVVPGMRPRRPMGLAARTHRDAHLRRHRRDPPGSSSMTVPPDAWRPNAQALADQLSDQGEITDPAWRRTVAHVPRHVFVPAFYSDDDPPELLDATTPHWLGLVYSNDTLVTQRKEHPDQPGTLWSTSSSTRPSLMLRMLHILDVADAMTVLEIGTGTGYNAALLSDRLGSSQVVSVDIDPELINAAQSRLADAGYHPTLIVGDGAQGCPARAPYDRLIATVATERIPYAWVEQTRPGGVILADVRPRGMTWAGALARLTVADDGTATGPLITCTWGFMSARRDVARPGIPEGVPIDTSTTHTRASDIGRGALRTPGLALLIWQRLPGLNAFPSATTSLLTTPDGSWASVSDDTPAKIEHGGPSDIWRHVEDAHAWWTAHNRPGVEAFGLTIGLGQQRLWFQTPEGESWPAPGQS</sequence>
<keyword evidence="8" id="KW-0949">S-adenosyl-L-methionine</keyword>
<name>A0A5D0TVR4_9ACTN</name>
<evidence type="ECO:0000256" key="1">
    <source>
        <dbReference type="ARBA" id="ARBA00004496"/>
    </source>
</evidence>
<dbReference type="InterPro" id="IPR029063">
    <property type="entry name" value="SAM-dependent_MTases_sf"/>
</dbReference>
<dbReference type="AlphaFoldDB" id="A0A5D0TVR4"/>
<evidence type="ECO:0000313" key="13">
    <source>
        <dbReference type="EMBL" id="TYC09425.1"/>
    </source>
</evidence>
<evidence type="ECO:0000256" key="8">
    <source>
        <dbReference type="ARBA" id="ARBA00022691"/>
    </source>
</evidence>
<organism evidence="13 14">
    <name type="scientific">Actinomadura syzygii</name>
    <dbReference type="NCBI Taxonomy" id="1427538"/>
    <lineage>
        <taxon>Bacteria</taxon>
        <taxon>Bacillati</taxon>
        <taxon>Actinomycetota</taxon>
        <taxon>Actinomycetes</taxon>
        <taxon>Streptosporangiales</taxon>
        <taxon>Thermomonosporaceae</taxon>
        <taxon>Actinomadura</taxon>
    </lineage>
</organism>
<evidence type="ECO:0000256" key="4">
    <source>
        <dbReference type="ARBA" id="ARBA00013346"/>
    </source>
</evidence>
<dbReference type="Proteomes" id="UP000322634">
    <property type="component" value="Unassembled WGS sequence"/>
</dbReference>
<feature type="compositionally biased region" description="Basic residues" evidence="12">
    <location>
        <begin position="20"/>
        <end position="29"/>
    </location>
</feature>
<dbReference type="PANTHER" id="PTHR11579">
    <property type="entry name" value="PROTEIN-L-ISOASPARTATE O-METHYLTRANSFERASE"/>
    <property type="match status" value="1"/>
</dbReference>
<accession>A0A5D0TVR4</accession>
<dbReference type="PANTHER" id="PTHR11579:SF0">
    <property type="entry name" value="PROTEIN-L-ISOASPARTATE(D-ASPARTATE) O-METHYLTRANSFERASE"/>
    <property type="match status" value="1"/>
</dbReference>
<dbReference type="OrthoDB" id="3501659at2"/>
<dbReference type="GO" id="GO:0005737">
    <property type="term" value="C:cytoplasm"/>
    <property type="evidence" value="ECO:0007669"/>
    <property type="project" value="UniProtKB-SubCell"/>
</dbReference>
<dbReference type="Pfam" id="PF01135">
    <property type="entry name" value="PCMT"/>
    <property type="match status" value="1"/>
</dbReference>
<keyword evidence="14" id="KW-1185">Reference proteome</keyword>
<keyword evidence="6 13" id="KW-0489">Methyltransferase</keyword>
<dbReference type="EC" id="2.1.1.77" evidence="3"/>
<dbReference type="EMBL" id="VSFF01000014">
    <property type="protein sequence ID" value="TYC09425.1"/>
    <property type="molecule type" value="Genomic_DNA"/>
</dbReference>
<dbReference type="GO" id="GO:0032259">
    <property type="term" value="P:methylation"/>
    <property type="evidence" value="ECO:0007669"/>
    <property type="project" value="UniProtKB-KW"/>
</dbReference>
<evidence type="ECO:0000256" key="10">
    <source>
        <dbReference type="ARBA" id="ARBA00031323"/>
    </source>
</evidence>
<comment type="subcellular location">
    <subcellularLocation>
        <location evidence="1">Cytoplasm</location>
    </subcellularLocation>
</comment>
<gene>
    <name evidence="13" type="ORF">FXF65_34815</name>
</gene>
<comment type="caution">
    <text evidence="13">The sequence shown here is derived from an EMBL/GenBank/DDBJ whole genome shotgun (WGS) entry which is preliminary data.</text>
</comment>
<evidence type="ECO:0000256" key="3">
    <source>
        <dbReference type="ARBA" id="ARBA00011890"/>
    </source>
</evidence>
<evidence type="ECO:0000256" key="2">
    <source>
        <dbReference type="ARBA" id="ARBA00005369"/>
    </source>
</evidence>
<proteinExistence type="inferred from homology"/>
<reference evidence="13 14" key="1">
    <citation type="submission" date="2019-08" db="EMBL/GenBank/DDBJ databases">
        <title>Actinomadura sp. nov. CYP1-5 isolated from mountain soil.</title>
        <authorList>
            <person name="Songsumanus A."/>
            <person name="Kuncharoen N."/>
            <person name="Kudo T."/>
            <person name="Yuki M."/>
            <person name="Igarashi Y."/>
            <person name="Tanasupawat S."/>
        </authorList>
    </citation>
    <scope>NUCLEOTIDE SEQUENCE [LARGE SCALE GENOMIC DNA]</scope>
    <source>
        <strain evidence="13 14">GKU157</strain>
    </source>
</reference>
<evidence type="ECO:0000256" key="12">
    <source>
        <dbReference type="SAM" id="MobiDB-lite"/>
    </source>
</evidence>
<evidence type="ECO:0000256" key="11">
    <source>
        <dbReference type="ARBA" id="ARBA00031350"/>
    </source>
</evidence>
<dbReference type="InterPro" id="IPR000682">
    <property type="entry name" value="PCMT"/>
</dbReference>
<evidence type="ECO:0000256" key="5">
    <source>
        <dbReference type="ARBA" id="ARBA00022490"/>
    </source>
</evidence>
<keyword evidence="5" id="KW-0963">Cytoplasm</keyword>
<dbReference type="CDD" id="cd02440">
    <property type="entry name" value="AdoMet_MTases"/>
    <property type="match status" value="1"/>
</dbReference>
<evidence type="ECO:0000256" key="6">
    <source>
        <dbReference type="ARBA" id="ARBA00022603"/>
    </source>
</evidence>
<dbReference type="SUPFAM" id="SSF53335">
    <property type="entry name" value="S-adenosyl-L-methionine-dependent methyltransferases"/>
    <property type="match status" value="1"/>
</dbReference>
<evidence type="ECO:0000256" key="9">
    <source>
        <dbReference type="ARBA" id="ARBA00030757"/>
    </source>
</evidence>
<evidence type="ECO:0000313" key="14">
    <source>
        <dbReference type="Proteomes" id="UP000322634"/>
    </source>
</evidence>
<protein>
    <recommendedName>
        <fullName evidence="4">Protein-L-isoaspartate O-methyltransferase</fullName>
        <ecNumber evidence="3">2.1.1.77</ecNumber>
    </recommendedName>
    <alternativeName>
        <fullName evidence="11">L-isoaspartyl protein carboxyl methyltransferase</fullName>
    </alternativeName>
    <alternativeName>
        <fullName evidence="9">Protein L-isoaspartyl methyltransferase</fullName>
    </alternativeName>
    <alternativeName>
        <fullName evidence="10">Protein-beta-aspartate methyltransferase</fullName>
    </alternativeName>
</protein>
<dbReference type="Gene3D" id="3.40.50.150">
    <property type="entry name" value="Vaccinia Virus protein VP39"/>
    <property type="match status" value="1"/>
</dbReference>